<proteinExistence type="predicted"/>
<protein>
    <submittedName>
        <fullName evidence="3">Uncharacterized protein</fullName>
    </submittedName>
</protein>
<keyword evidence="4" id="KW-1185">Reference proteome</keyword>
<feature type="transmembrane region" description="Helical" evidence="1">
    <location>
        <begin position="692"/>
        <end position="712"/>
    </location>
</feature>
<evidence type="ECO:0000256" key="2">
    <source>
        <dbReference type="SAM" id="SignalP"/>
    </source>
</evidence>
<reference evidence="3 4" key="1">
    <citation type="submission" date="2015-12" db="EMBL/GenBank/DDBJ databases">
        <title>The genome of Folsomia candida.</title>
        <authorList>
            <person name="Faddeeva A."/>
            <person name="Derks M.F."/>
            <person name="Anvar Y."/>
            <person name="Smit S."/>
            <person name="Van Straalen N."/>
            <person name="Roelofs D."/>
        </authorList>
    </citation>
    <scope>NUCLEOTIDE SEQUENCE [LARGE SCALE GENOMIC DNA]</scope>
    <source>
        <strain evidence="3 4">VU population</strain>
        <tissue evidence="3">Whole body</tissue>
    </source>
</reference>
<feature type="transmembrane region" description="Helical" evidence="1">
    <location>
        <begin position="474"/>
        <end position="493"/>
    </location>
</feature>
<feature type="signal peptide" evidence="2">
    <location>
        <begin position="1"/>
        <end position="22"/>
    </location>
</feature>
<feature type="chain" id="PRO_5013234373" evidence="2">
    <location>
        <begin position="23"/>
        <end position="724"/>
    </location>
</feature>
<gene>
    <name evidence="3" type="ORF">Fcan01_26834</name>
</gene>
<comment type="caution">
    <text evidence="3">The sequence shown here is derived from an EMBL/GenBank/DDBJ whole genome shotgun (WGS) entry which is preliminary data.</text>
</comment>
<dbReference type="AlphaFoldDB" id="A0A226D0H6"/>
<keyword evidence="2" id="KW-0732">Signal</keyword>
<evidence type="ECO:0000313" key="4">
    <source>
        <dbReference type="Proteomes" id="UP000198287"/>
    </source>
</evidence>
<keyword evidence="1" id="KW-0472">Membrane</keyword>
<name>A0A226D0H6_FOLCA</name>
<dbReference type="Proteomes" id="UP000198287">
    <property type="component" value="Unassembled WGS sequence"/>
</dbReference>
<keyword evidence="1" id="KW-1133">Transmembrane helix</keyword>
<evidence type="ECO:0000256" key="1">
    <source>
        <dbReference type="SAM" id="Phobius"/>
    </source>
</evidence>
<organism evidence="3 4">
    <name type="scientific">Folsomia candida</name>
    <name type="common">Springtail</name>
    <dbReference type="NCBI Taxonomy" id="158441"/>
    <lineage>
        <taxon>Eukaryota</taxon>
        <taxon>Metazoa</taxon>
        <taxon>Ecdysozoa</taxon>
        <taxon>Arthropoda</taxon>
        <taxon>Hexapoda</taxon>
        <taxon>Collembola</taxon>
        <taxon>Entomobryomorpha</taxon>
        <taxon>Isotomoidea</taxon>
        <taxon>Isotomidae</taxon>
        <taxon>Proisotominae</taxon>
        <taxon>Folsomia</taxon>
    </lineage>
</organism>
<dbReference type="EMBL" id="LNIX01000046">
    <property type="protein sequence ID" value="OXA38374.1"/>
    <property type="molecule type" value="Genomic_DNA"/>
</dbReference>
<accession>A0A226D0H6</accession>
<sequence>MLPKCRNILFFTLLKLFDPSNGDRNTLPEIIESFHPCLIILIDFLGTNVSSLSVPTLRIFPRGPRLPNENVLAIYGPDRFSHTYYLRTFNTNHLKIQKNLYCFVEFHLHPPIDKGRIDFGYQLESLVEFLTERKLQTGNLDFDQRTGYQISANYLYRILITTLITEKNDWTRWLKSSFFAKRYYVQAPSNLMVMLFNETLSEIYLVCEVCIPCSIKYVRYDYETFENINSAIAISKLTSVFDSLTAPVFSRMWRVANMGTRLDQISTYNDEISSAIERKGKHLFTAPYFTSFPSDTTIKLDFILFRLALHNVTMTASEKNCFLVSPVMLDDRKLGVFYVQHYLKVWDFNLGTTTNGPHVVMDLFGSHFLNIKEEGLEFVTCFQKGSFWSANFGRLVSALDNTTWTLLIIFGIIICAIFALGSSLPMIDEEHNLYSLKSAVFVNNVIHLAYGTLMEQSNAYSRNATKYSAMYLKFPYILCAVWILGAIVLSNCYKGEYVKTLTVPLEPPKFSLFEDLIYSGFTFLTTPYDISVYVDVMNSKNHPNMSSFYYIDYEKQYQTLQKLVNTSSIPAGYTNVVHGKQAFSSLISNGDDKIALASWSDDIDLTFYELKAKLPSSAVISKSVKPFARIAKGWAIYNWGPDQVLQRIGALLTSGLVEKWYKVVKGITHEKFIKAAETMKEGWRPLDFRGNFFGIFSIWGCGLSATWIMLGYECLKVTIYNWKK</sequence>
<evidence type="ECO:0000313" key="3">
    <source>
        <dbReference type="EMBL" id="OXA38374.1"/>
    </source>
</evidence>
<feature type="transmembrane region" description="Helical" evidence="1">
    <location>
        <begin position="434"/>
        <end position="454"/>
    </location>
</feature>
<feature type="transmembrane region" description="Helical" evidence="1">
    <location>
        <begin position="404"/>
        <end position="427"/>
    </location>
</feature>
<keyword evidence="1" id="KW-0812">Transmembrane</keyword>